<organism evidence="1 2">
    <name type="scientific">Peronosclerospora sorghi</name>
    <dbReference type="NCBI Taxonomy" id="230839"/>
    <lineage>
        <taxon>Eukaryota</taxon>
        <taxon>Sar</taxon>
        <taxon>Stramenopiles</taxon>
        <taxon>Oomycota</taxon>
        <taxon>Peronosporomycetes</taxon>
        <taxon>Peronosporales</taxon>
        <taxon>Peronosporaceae</taxon>
        <taxon>Peronosclerospora</taxon>
    </lineage>
</organism>
<gene>
    <name evidence="1" type="ORF">PsorP6_005531</name>
</gene>
<dbReference type="EMBL" id="CM047583">
    <property type="protein sequence ID" value="KAI9913969.1"/>
    <property type="molecule type" value="Genomic_DNA"/>
</dbReference>
<comment type="caution">
    <text evidence="1">The sequence shown here is derived from an EMBL/GenBank/DDBJ whole genome shotgun (WGS) entry which is preliminary data.</text>
</comment>
<sequence length="99" mass="11006">MCSDILRLAKQPDIAQRLINSIEPSIYGHLQVKTALALALFEGKAKFIKNSRVRGDLNVLMEGNPGTTKSQFIKFSKQTAPRASRVKDDARAFLCDRVS</sequence>
<accession>A0ACC0W7A3</accession>
<evidence type="ECO:0000313" key="2">
    <source>
        <dbReference type="Proteomes" id="UP001163321"/>
    </source>
</evidence>
<dbReference type="Proteomes" id="UP001163321">
    <property type="component" value="Chromosome 4"/>
</dbReference>
<name>A0ACC0W7A3_9STRA</name>
<evidence type="ECO:0000313" key="1">
    <source>
        <dbReference type="EMBL" id="KAI9913969.1"/>
    </source>
</evidence>
<proteinExistence type="predicted"/>
<protein>
    <submittedName>
        <fullName evidence="1">Uncharacterized protein</fullName>
    </submittedName>
</protein>
<reference evidence="1 2" key="1">
    <citation type="journal article" date="2022" name="bioRxiv">
        <title>The genome of the oomycete Peronosclerospora sorghi, a cosmopolitan pathogen of maize and sorghum, is inflated with dispersed pseudogenes.</title>
        <authorList>
            <person name="Fletcher K."/>
            <person name="Martin F."/>
            <person name="Isakeit T."/>
            <person name="Cavanaugh K."/>
            <person name="Magill C."/>
            <person name="Michelmore R."/>
        </authorList>
    </citation>
    <scope>NUCLEOTIDE SEQUENCE [LARGE SCALE GENOMIC DNA]</scope>
    <source>
        <strain evidence="1">P6</strain>
    </source>
</reference>
<keyword evidence="2" id="KW-1185">Reference proteome</keyword>